<evidence type="ECO:0000256" key="4">
    <source>
        <dbReference type="ARBA" id="ARBA00022692"/>
    </source>
</evidence>
<keyword evidence="5 8" id="KW-1133">Transmembrane helix</keyword>
<gene>
    <name evidence="9" type="ORF">K402DRAFT_459678</name>
</gene>
<protein>
    <submittedName>
        <fullName evidence="9">PTR2-domain-containing protein</fullName>
    </submittedName>
</protein>
<proteinExistence type="inferred from homology"/>
<dbReference type="Gene3D" id="1.20.1250.20">
    <property type="entry name" value="MFS general substrate transporter like domains"/>
    <property type="match status" value="1"/>
</dbReference>
<feature type="transmembrane region" description="Helical" evidence="8">
    <location>
        <begin position="551"/>
        <end position="570"/>
    </location>
</feature>
<accession>A0A6G1HF55</accession>
<organism evidence="9 10">
    <name type="scientific">Aulographum hederae CBS 113979</name>
    <dbReference type="NCBI Taxonomy" id="1176131"/>
    <lineage>
        <taxon>Eukaryota</taxon>
        <taxon>Fungi</taxon>
        <taxon>Dikarya</taxon>
        <taxon>Ascomycota</taxon>
        <taxon>Pezizomycotina</taxon>
        <taxon>Dothideomycetes</taxon>
        <taxon>Pleosporomycetidae</taxon>
        <taxon>Aulographales</taxon>
        <taxon>Aulographaceae</taxon>
    </lineage>
</organism>
<dbReference type="FunFam" id="1.20.1250.20:FF:000085">
    <property type="entry name" value="MFS peptide transporter Ptr2"/>
    <property type="match status" value="1"/>
</dbReference>
<evidence type="ECO:0000256" key="2">
    <source>
        <dbReference type="ARBA" id="ARBA00005982"/>
    </source>
</evidence>
<feature type="transmembrane region" description="Helical" evidence="8">
    <location>
        <begin position="271"/>
        <end position="293"/>
    </location>
</feature>
<dbReference type="PANTHER" id="PTHR11654">
    <property type="entry name" value="OLIGOPEPTIDE TRANSPORTER-RELATED"/>
    <property type="match status" value="1"/>
</dbReference>
<dbReference type="EMBL" id="ML977139">
    <property type="protein sequence ID" value="KAF1991714.1"/>
    <property type="molecule type" value="Genomic_DNA"/>
</dbReference>
<feature type="transmembrane region" description="Helical" evidence="8">
    <location>
        <begin position="523"/>
        <end position="545"/>
    </location>
</feature>
<dbReference type="SUPFAM" id="SSF103473">
    <property type="entry name" value="MFS general substrate transporter"/>
    <property type="match status" value="1"/>
</dbReference>
<evidence type="ECO:0000256" key="7">
    <source>
        <dbReference type="SAM" id="MobiDB-lite"/>
    </source>
</evidence>
<evidence type="ECO:0000313" key="10">
    <source>
        <dbReference type="Proteomes" id="UP000800041"/>
    </source>
</evidence>
<feature type="region of interest" description="Disordered" evidence="7">
    <location>
        <begin position="1"/>
        <end position="48"/>
    </location>
</feature>
<dbReference type="GO" id="GO:0071916">
    <property type="term" value="F:dipeptide transmembrane transporter activity"/>
    <property type="evidence" value="ECO:0007669"/>
    <property type="project" value="UniProtKB-ARBA"/>
</dbReference>
<evidence type="ECO:0000256" key="3">
    <source>
        <dbReference type="ARBA" id="ARBA00022448"/>
    </source>
</evidence>
<keyword evidence="4 8" id="KW-0812">Transmembrane</keyword>
<reference evidence="9" key="1">
    <citation type="journal article" date="2020" name="Stud. Mycol.">
        <title>101 Dothideomycetes genomes: a test case for predicting lifestyles and emergence of pathogens.</title>
        <authorList>
            <person name="Haridas S."/>
            <person name="Albert R."/>
            <person name="Binder M."/>
            <person name="Bloem J."/>
            <person name="Labutti K."/>
            <person name="Salamov A."/>
            <person name="Andreopoulos B."/>
            <person name="Baker S."/>
            <person name="Barry K."/>
            <person name="Bills G."/>
            <person name="Bluhm B."/>
            <person name="Cannon C."/>
            <person name="Castanera R."/>
            <person name="Culley D."/>
            <person name="Daum C."/>
            <person name="Ezra D."/>
            <person name="Gonzalez J."/>
            <person name="Henrissat B."/>
            <person name="Kuo A."/>
            <person name="Liang C."/>
            <person name="Lipzen A."/>
            <person name="Lutzoni F."/>
            <person name="Magnuson J."/>
            <person name="Mondo S."/>
            <person name="Nolan M."/>
            <person name="Ohm R."/>
            <person name="Pangilinan J."/>
            <person name="Park H.-J."/>
            <person name="Ramirez L."/>
            <person name="Alfaro M."/>
            <person name="Sun H."/>
            <person name="Tritt A."/>
            <person name="Yoshinaga Y."/>
            <person name="Zwiers L.-H."/>
            <person name="Turgeon B."/>
            <person name="Goodwin S."/>
            <person name="Spatafora J."/>
            <person name="Crous P."/>
            <person name="Grigoriev I."/>
        </authorList>
    </citation>
    <scope>NUCLEOTIDE SEQUENCE</scope>
    <source>
        <strain evidence="9">CBS 113979</strain>
    </source>
</reference>
<evidence type="ECO:0000256" key="5">
    <source>
        <dbReference type="ARBA" id="ARBA00022989"/>
    </source>
</evidence>
<dbReference type="InterPro" id="IPR036259">
    <property type="entry name" value="MFS_trans_sf"/>
</dbReference>
<name>A0A6G1HF55_9PEZI</name>
<feature type="transmembrane region" description="Helical" evidence="8">
    <location>
        <begin position="130"/>
        <end position="149"/>
    </location>
</feature>
<dbReference type="GO" id="GO:0005886">
    <property type="term" value="C:plasma membrane"/>
    <property type="evidence" value="ECO:0007669"/>
    <property type="project" value="UniProtKB-ARBA"/>
</dbReference>
<feature type="transmembrane region" description="Helical" evidence="8">
    <location>
        <begin position="246"/>
        <end position="265"/>
    </location>
</feature>
<dbReference type="InterPro" id="IPR000109">
    <property type="entry name" value="POT_fam"/>
</dbReference>
<dbReference type="Proteomes" id="UP000800041">
    <property type="component" value="Unassembled WGS sequence"/>
</dbReference>
<evidence type="ECO:0000256" key="1">
    <source>
        <dbReference type="ARBA" id="ARBA00004141"/>
    </source>
</evidence>
<feature type="transmembrane region" description="Helical" evidence="8">
    <location>
        <begin position="441"/>
        <end position="460"/>
    </location>
</feature>
<sequence length="597" mass="65925">MEKIPPSVEVVEGDSRSTSVVATDESSPPHVNIVEVSSSDDSLDRDEYPLPTDEERATLRKVPDSISWILYALCVCELAERASYYSAKGLFSNFMQFPLPKGGNGAGAPPRGSEKTAGALGKGLQFANSFVILSKFLAYALPVPFAWWADAKFGRYNAIILGVLICGVSHVVMVGSAIPSVLQAGNGTAPFLTSLLILAIGAAFFKPCILPTVLDQYTHQQEYTKVLKSGEKVIVDPETTIQRISLIFYGFTNIGAIFTIATVYIEKYHSFWLAFLLPTILYFTLPLILLLTYKKTHRVQPKGSEMTNVWKIILLALKKNKCKIWATNFWDVVKPSVLRAQGTTTIAGAPIPWNDKLVEDVRRTIAACALFLYFPLWHLNDGGIGSVLSSQGSTMTTNGAPNDLLINFNPLTSIVFAPLLSHLIYPALARYKIHFGRINRITFGFTLAWIGGVLGTILQWRVYETSPCGYHATGCDVETGVSPLSVWLQVPTVALGATSECFCTITAYEIAYARSPKHMRALVMSYFLLMHALCSALGQILAPAIKDPNLVWVWGGPSVALAVQTVIFWIRYRHINNDAFLTYEKDYPQVEEERKED</sequence>
<dbReference type="AlphaFoldDB" id="A0A6G1HF55"/>
<feature type="transmembrane region" description="Helical" evidence="8">
    <location>
        <begin position="156"/>
        <end position="182"/>
    </location>
</feature>
<evidence type="ECO:0000313" key="9">
    <source>
        <dbReference type="EMBL" id="KAF1991714.1"/>
    </source>
</evidence>
<evidence type="ECO:0000256" key="6">
    <source>
        <dbReference type="ARBA" id="ARBA00023136"/>
    </source>
</evidence>
<comment type="similarity">
    <text evidence="2">Belongs to the major facilitator superfamily. Proton-dependent oligopeptide transporter (POT/PTR) (TC 2.A.17) family.</text>
</comment>
<keyword evidence="3" id="KW-0813">Transport</keyword>
<comment type="subcellular location">
    <subcellularLocation>
        <location evidence="1">Membrane</location>
        <topology evidence="1">Multi-pass membrane protein</topology>
    </subcellularLocation>
</comment>
<keyword evidence="6 8" id="KW-0472">Membrane</keyword>
<feature type="transmembrane region" description="Helical" evidence="8">
    <location>
        <begin position="411"/>
        <end position="429"/>
    </location>
</feature>
<keyword evidence="10" id="KW-1185">Reference proteome</keyword>
<feature type="compositionally biased region" description="Polar residues" evidence="7">
    <location>
        <begin position="16"/>
        <end position="26"/>
    </location>
</feature>
<dbReference type="OrthoDB" id="8904098at2759"/>
<evidence type="ECO:0000256" key="8">
    <source>
        <dbReference type="SAM" id="Phobius"/>
    </source>
</evidence>
<feature type="transmembrane region" description="Helical" evidence="8">
    <location>
        <begin position="188"/>
        <end position="205"/>
    </location>
</feature>
<dbReference type="Pfam" id="PF00854">
    <property type="entry name" value="PTR2"/>
    <property type="match status" value="1"/>
</dbReference>